<reference evidence="2" key="1">
    <citation type="submission" date="2013-07" db="EMBL/GenBank/DDBJ databases">
        <authorList>
            <person name="McIlroy S."/>
        </authorList>
    </citation>
    <scope>NUCLEOTIDE SEQUENCE [LARGE SCALE GENOMIC DNA]</scope>
    <source>
        <strain evidence="2">Run_A_D11</strain>
    </source>
</reference>
<dbReference type="PROSITE" id="PS50818">
    <property type="entry name" value="INTEIN_C_TER"/>
    <property type="match status" value="1"/>
</dbReference>
<dbReference type="SUPFAM" id="SSF51294">
    <property type="entry name" value="Hedgehog/intein (Hint) domain"/>
    <property type="match status" value="1"/>
</dbReference>
<sequence>MGFERYLAILSQAAKAVAIAAEAAFIRLLDLIRAGATPQAALALVLADFRGGVMEGFRQALEAILQERISLQTAADWRVGRLRLSDCLYADSRAVAATVRTIIDSHLQGPQSARDLAKALYEGYDFKQDPLRVIKPLPAYLQREFDRFAAAKLKTPALRAAYLQAIEHAERGAGQKALEKALKVAFYERNRYLAHRIAQTELHRAYTDKQARELMRQDRVIYVRYRLSGRAGHVPDICDVHARADRYGLGPGIYPKADAPKPPVHPHCLPGDALITACGRVSAVSKRWYDGDMAVIATAGGKKLAATVNHPILTRDGWMAIGALQIGQEVVCRVAGQRPAMVDHQHQNVPARITEIADAFLRSRQVTAREVPIAAPDFHGDGMAGQIAVIWADSQLWDWIDASLHKSVLNFALDIVHKTLPLFGDGVFDLGGKTLRLAANGIMRGGGPPLFHFWRRLIHSQLLRLAIASNRDAVASEITVDGYSRDAEFLGQSQARLAGNVAINQKTSEFVADFSSFESGERFCLLSRSKTDTARDENRFGYTDLDMERLAKSVDPFSRSIAVDKIIAIDFFKFSGHVYNLETDQGHYTSNGIITHNCRCVLSPYLQVPSSVKPAFDPKAERAFLRSLPADEAQKVAGGRAKLHRALQGEPLESIYNQGVDPLYRWKRVGDFG</sequence>
<gene>
    <name evidence="2" type="ORF">BN873_890020</name>
</gene>
<reference evidence="2" key="2">
    <citation type="submission" date="2014-03" db="EMBL/GenBank/DDBJ databases">
        <title>Candidatus Competibacter-lineage genomes retrieved from metagenomes reveal functional metabolic diversity.</title>
        <authorList>
            <person name="McIlroy S.J."/>
            <person name="Albertsen M."/>
            <person name="Andresen E.K."/>
            <person name="Saunders A.M."/>
            <person name="Kristiansen R."/>
            <person name="Stokholm-Bjerregaard M."/>
            <person name="Nielsen K.L."/>
            <person name="Nielsen P.H."/>
        </authorList>
    </citation>
    <scope>NUCLEOTIDE SEQUENCE</scope>
    <source>
        <strain evidence="2">Run_A_D11</strain>
    </source>
</reference>
<dbReference type="Proteomes" id="UP000035760">
    <property type="component" value="Unassembled WGS sequence"/>
</dbReference>
<dbReference type="InterPro" id="IPR003586">
    <property type="entry name" value="Hint_dom_C"/>
</dbReference>
<evidence type="ECO:0000259" key="1">
    <source>
        <dbReference type="SMART" id="SM00305"/>
    </source>
</evidence>
<evidence type="ECO:0000313" key="2">
    <source>
        <dbReference type="EMBL" id="CDI04114.1"/>
    </source>
</evidence>
<dbReference type="InterPro" id="IPR030934">
    <property type="entry name" value="Intein_C"/>
</dbReference>
<dbReference type="STRING" id="1400863.BN873_890020"/>
<dbReference type="EMBL" id="CBTJ020000101">
    <property type="protein sequence ID" value="CDI04114.1"/>
    <property type="molecule type" value="Genomic_DNA"/>
</dbReference>
<feature type="domain" description="Hint" evidence="1">
    <location>
        <begin position="558"/>
        <end position="603"/>
    </location>
</feature>
<dbReference type="NCBIfam" id="TIGR01443">
    <property type="entry name" value="intein_Cterm"/>
    <property type="match status" value="1"/>
</dbReference>
<keyword evidence="3" id="KW-1185">Reference proteome</keyword>
<proteinExistence type="predicted"/>
<protein>
    <recommendedName>
        <fullName evidence="1">Hint domain-containing protein</fullName>
    </recommendedName>
</protein>
<dbReference type="CDD" id="cd00081">
    <property type="entry name" value="Hint"/>
    <property type="match status" value="1"/>
</dbReference>
<organism evidence="2 3">
    <name type="scientific">Candidatus Competibacter denitrificans Run_A_D11</name>
    <dbReference type="NCBI Taxonomy" id="1400863"/>
    <lineage>
        <taxon>Bacteria</taxon>
        <taxon>Pseudomonadati</taxon>
        <taxon>Pseudomonadota</taxon>
        <taxon>Gammaproteobacteria</taxon>
        <taxon>Candidatus Competibacteraceae</taxon>
        <taxon>Candidatus Competibacter</taxon>
    </lineage>
</organism>
<accession>W6MB75</accession>
<dbReference type="SMART" id="SM00305">
    <property type="entry name" value="HintC"/>
    <property type="match status" value="1"/>
</dbReference>
<dbReference type="Gene3D" id="2.170.16.10">
    <property type="entry name" value="Hedgehog/Intein (Hint) domain"/>
    <property type="match status" value="1"/>
</dbReference>
<dbReference type="AlphaFoldDB" id="W6MB75"/>
<comment type="caution">
    <text evidence="2">The sequence shown here is derived from an EMBL/GenBank/DDBJ whole genome shotgun (WGS) entry which is preliminary data.</text>
</comment>
<name>W6MB75_9GAMM</name>
<evidence type="ECO:0000313" key="3">
    <source>
        <dbReference type="Proteomes" id="UP000035760"/>
    </source>
</evidence>
<dbReference type="InterPro" id="IPR036844">
    <property type="entry name" value="Hint_dom_sf"/>
</dbReference>